<organism evidence="4">
    <name type="scientific">freshwater metagenome</name>
    <dbReference type="NCBI Taxonomy" id="449393"/>
    <lineage>
        <taxon>unclassified sequences</taxon>
        <taxon>metagenomes</taxon>
        <taxon>ecological metagenomes</taxon>
    </lineage>
</organism>
<evidence type="ECO:0000256" key="3">
    <source>
        <dbReference type="ARBA" id="ARBA00022679"/>
    </source>
</evidence>
<dbReference type="AlphaFoldDB" id="A0A6J6DIE6"/>
<dbReference type="GO" id="GO:0005829">
    <property type="term" value="C:cytosol"/>
    <property type="evidence" value="ECO:0007669"/>
    <property type="project" value="TreeGrafter"/>
</dbReference>
<dbReference type="SUPFAM" id="SSF53335">
    <property type="entry name" value="S-adenosyl-L-methionine-dependent methyltransferases"/>
    <property type="match status" value="1"/>
</dbReference>
<reference evidence="4" key="1">
    <citation type="submission" date="2020-05" db="EMBL/GenBank/DDBJ databases">
        <authorList>
            <person name="Chiriac C."/>
            <person name="Salcher M."/>
            <person name="Ghai R."/>
            <person name="Kavagutti S V."/>
        </authorList>
    </citation>
    <scope>NUCLEOTIDE SEQUENCE</scope>
</reference>
<name>A0A6J6DIE6_9ZZZZ</name>
<proteinExistence type="inferred from homology"/>
<dbReference type="Pfam" id="PF02527">
    <property type="entry name" value="GidB"/>
    <property type="match status" value="1"/>
</dbReference>
<evidence type="ECO:0000313" key="4">
    <source>
        <dbReference type="EMBL" id="CAB4561148.1"/>
    </source>
</evidence>
<dbReference type="HAMAP" id="MF_00074">
    <property type="entry name" value="16SrRNA_methyltr_G"/>
    <property type="match status" value="1"/>
</dbReference>
<gene>
    <name evidence="4" type="ORF">UFOPK1495_01502</name>
</gene>
<keyword evidence="3" id="KW-0808">Transferase</keyword>
<keyword evidence="1" id="KW-0963">Cytoplasm</keyword>
<evidence type="ECO:0000256" key="2">
    <source>
        <dbReference type="ARBA" id="ARBA00022552"/>
    </source>
</evidence>
<dbReference type="GO" id="GO:0070043">
    <property type="term" value="F:rRNA (guanine-N7-)-methyltransferase activity"/>
    <property type="evidence" value="ECO:0007669"/>
    <property type="project" value="TreeGrafter"/>
</dbReference>
<dbReference type="PANTHER" id="PTHR31760">
    <property type="entry name" value="S-ADENOSYL-L-METHIONINE-DEPENDENT METHYLTRANSFERASES SUPERFAMILY PROTEIN"/>
    <property type="match status" value="1"/>
</dbReference>
<evidence type="ECO:0000256" key="1">
    <source>
        <dbReference type="ARBA" id="ARBA00022490"/>
    </source>
</evidence>
<protein>
    <submittedName>
        <fullName evidence="4">Unannotated protein</fullName>
    </submittedName>
</protein>
<accession>A0A6J6DIE6</accession>
<dbReference type="Gene3D" id="3.40.50.150">
    <property type="entry name" value="Vaccinia Virus protein VP39"/>
    <property type="match status" value="1"/>
</dbReference>
<dbReference type="InterPro" id="IPR029063">
    <property type="entry name" value="SAM-dependent_MTases_sf"/>
</dbReference>
<keyword evidence="2" id="KW-0698">rRNA processing</keyword>
<dbReference type="InterPro" id="IPR003682">
    <property type="entry name" value="rRNA_ssu_MeTfrase_G"/>
</dbReference>
<dbReference type="PANTHER" id="PTHR31760:SF0">
    <property type="entry name" value="S-ADENOSYL-L-METHIONINE-DEPENDENT METHYLTRANSFERASES SUPERFAMILY PROTEIN"/>
    <property type="match status" value="1"/>
</dbReference>
<sequence length="237" mass="25075">MAPPCAGPLLFSDVVKPGAPLMPDTPLRGCDNGRVQPSPPLLEVLERARRLGVLGPGPVLDHVSHAEGFIAALEDLAEGSLLIDLGSGGGVPGLVIAEARPDLRVVLLDSLERRVALLAEAIVALKWEGRVVAELARAEDTGRSPQWRAQADAVTARSFGPPATVAECAAPLLRIDGVLVVSEPPEETDRWPADGLAPLGLVDEGSPIPGMRRLRQTSLCPETYPRRVGMPAKRPLF</sequence>
<dbReference type="EMBL" id="CAEZSU010000189">
    <property type="protein sequence ID" value="CAB4561148.1"/>
    <property type="molecule type" value="Genomic_DNA"/>
</dbReference>